<dbReference type="AlphaFoldDB" id="A0A844AMW9"/>
<dbReference type="PANTHER" id="PTHR43333">
    <property type="entry name" value="2-HACID_DH_C DOMAIN-CONTAINING PROTEIN"/>
    <property type="match status" value="1"/>
</dbReference>
<dbReference type="Gene3D" id="3.40.50.720">
    <property type="entry name" value="NAD(P)-binding Rossmann-like Domain"/>
    <property type="match status" value="2"/>
</dbReference>
<dbReference type="Pfam" id="PF02826">
    <property type="entry name" value="2-Hacid_dh_C"/>
    <property type="match status" value="1"/>
</dbReference>
<keyword evidence="2" id="KW-0520">NAD</keyword>
<evidence type="ECO:0000256" key="2">
    <source>
        <dbReference type="ARBA" id="ARBA00023027"/>
    </source>
</evidence>
<organism evidence="4 5">
    <name type="scientific">Tritonibacter aquimaris</name>
    <dbReference type="NCBI Taxonomy" id="2663379"/>
    <lineage>
        <taxon>Bacteria</taxon>
        <taxon>Pseudomonadati</taxon>
        <taxon>Pseudomonadota</taxon>
        <taxon>Alphaproteobacteria</taxon>
        <taxon>Rhodobacterales</taxon>
        <taxon>Paracoccaceae</taxon>
        <taxon>Tritonibacter</taxon>
    </lineage>
</organism>
<keyword evidence="5" id="KW-1185">Reference proteome</keyword>
<evidence type="ECO:0000259" key="3">
    <source>
        <dbReference type="Pfam" id="PF02826"/>
    </source>
</evidence>
<dbReference type="InterPro" id="IPR036291">
    <property type="entry name" value="NAD(P)-bd_dom_sf"/>
</dbReference>
<dbReference type="PANTHER" id="PTHR43333:SF1">
    <property type="entry name" value="D-ISOMER SPECIFIC 2-HYDROXYACID DEHYDROGENASE NAD-BINDING DOMAIN-CONTAINING PROTEIN"/>
    <property type="match status" value="1"/>
</dbReference>
<dbReference type="PROSITE" id="PS00671">
    <property type="entry name" value="D_2_HYDROXYACID_DH_3"/>
    <property type="match status" value="1"/>
</dbReference>
<evidence type="ECO:0000313" key="4">
    <source>
        <dbReference type="EMBL" id="MQY43750.1"/>
    </source>
</evidence>
<dbReference type="GO" id="GO:0051287">
    <property type="term" value="F:NAD binding"/>
    <property type="evidence" value="ECO:0007669"/>
    <property type="project" value="InterPro"/>
</dbReference>
<dbReference type="SUPFAM" id="SSF51735">
    <property type="entry name" value="NAD(P)-binding Rossmann-fold domains"/>
    <property type="match status" value="1"/>
</dbReference>
<reference evidence="4 5" key="1">
    <citation type="submission" date="2019-10" db="EMBL/GenBank/DDBJ databases">
        <title>Epibacterium sp. nov., isolated from seawater.</title>
        <authorList>
            <person name="Zhang X."/>
            <person name="Li N."/>
        </authorList>
    </citation>
    <scope>NUCLEOTIDE SEQUENCE [LARGE SCALE GENOMIC DNA]</scope>
    <source>
        <strain evidence="4 5">SM1969</strain>
    </source>
</reference>
<evidence type="ECO:0000313" key="5">
    <source>
        <dbReference type="Proteomes" id="UP000436694"/>
    </source>
</evidence>
<gene>
    <name evidence="4" type="ORF">GG681_13985</name>
</gene>
<keyword evidence="1" id="KW-0560">Oxidoreductase</keyword>
<name>A0A844AMW9_9RHOB</name>
<dbReference type="InterPro" id="IPR006140">
    <property type="entry name" value="D-isomer_DH_NAD-bd"/>
</dbReference>
<feature type="domain" description="D-isomer specific 2-hydroxyacid dehydrogenase NAD-binding" evidence="3">
    <location>
        <begin position="128"/>
        <end position="273"/>
    </location>
</feature>
<keyword evidence="4" id="KW-0670">Pyruvate</keyword>
<protein>
    <submittedName>
        <fullName evidence="4">Glyoxylate/hydroxypyruvate reductase A</fullName>
    </submittedName>
</protein>
<accession>A0A844AMW9</accession>
<proteinExistence type="predicted"/>
<dbReference type="Proteomes" id="UP000436694">
    <property type="component" value="Unassembled WGS sequence"/>
</dbReference>
<dbReference type="EMBL" id="WIXK01000007">
    <property type="protein sequence ID" value="MQY43750.1"/>
    <property type="molecule type" value="Genomic_DNA"/>
</dbReference>
<sequence length="308" mass="33707">MIKVEFAAGDNRWGQYETPLKQAFAARGLEVDLRQGHSPAEVDYIIYAPGSDLQDFAPYSATKAVLNLWAGVERIIGNDTLTMPLCRMVDPGLTTAMVEWVCGHSLRYHLDIDRCLGAQNRWDPHVPPLASQRPVTVLGLGELGRACAQALSHLGFPVSGWSRTKRSVENVTCYHGTEGLKSALENAEIVVLLLPDTKATENILNAQTLAYLPKGARVLNPGRGPLIDDQALLDALDSGQVAHATLDVFRVEPLPLGHPYWTHPHVTVTPHIAAETRPFTASDVIAENIQRGEAGEDFLHLVDRQTGY</sequence>
<comment type="caution">
    <text evidence="4">The sequence shown here is derived from an EMBL/GenBank/DDBJ whole genome shotgun (WGS) entry which is preliminary data.</text>
</comment>
<dbReference type="InterPro" id="IPR029753">
    <property type="entry name" value="D-isomer_DH_CS"/>
</dbReference>
<dbReference type="CDD" id="cd12164">
    <property type="entry name" value="GDH_like_2"/>
    <property type="match status" value="1"/>
</dbReference>
<dbReference type="GO" id="GO:0016616">
    <property type="term" value="F:oxidoreductase activity, acting on the CH-OH group of donors, NAD or NADP as acceptor"/>
    <property type="evidence" value="ECO:0007669"/>
    <property type="project" value="UniProtKB-ARBA"/>
</dbReference>
<dbReference type="RefSeq" id="WP_153548640.1">
    <property type="nucleotide sequence ID" value="NZ_WIXK01000007.1"/>
</dbReference>
<evidence type="ECO:0000256" key="1">
    <source>
        <dbReference type="ARBA" id="ARBA00023002"/>
    </source>
</evidence>